<gene>
    <name evidence="6" type="ORF">GA0074692_1913</name>
</gene>
<evidence type="ECO:0000259" key="5">
    <source>
        <dbReference type="SMART" id="SM01065"/>
    </source>
</evidence>
<dbReference type="AlphaFoldDB" id="A0A1C6S6X2"/>
<keyword evidence="7" id="KW-1185">Reference proteome</keyword>
<protein>
    <recommendedName>
        <fullName evidence="2">alpha-amylase</fullName>
        <ecNumber evidence="2">3.2.1.1</ecNumber>
    </recommendedName>
    <alternativeName>
        <fullName evidence="3">1,4-alpha-D-glucan glucanohydrolase</fullName>
    </alternativeName>
</protein>
<organism evidence="6 7">
    <name type="scientific">Micromonospora pallida</name>
    <dbReference type="NCBI Taxonomy" id="145854"/>
    <lineage>
        <taxon>Bacteria</taxon>
        <taxon>Bacillati</taxon>
        <taxon>Actinomycetota</taxon>
        <taxon>Actinomycetes</taxon>
        <taxon>Micromonosporales</taxon>
        <taxon>Micromonosporaceae</taxon>
        <taxon>Micromonospora</taxon>
    </lineage>
</organism>
<comment type="catalytic activity">
    <reaction evidence="1">
        <text>Endohydrolysis of (1-&gt;4)-alpha-D-glucosidic linkages in polysaccharides containing three or more (1-&gt;4)-alpha-linked D-glucose units.</text>
        <dbReference type="EC" id="3.2.1.1"/>
    </reaction>
</comment>
<dbReference type="InterPro" id="IPR029058">
    <property type="entry name" value="AB_hydrolase_fold"/>
</dbReference>
<evidence type="ECO:0000256" key="3">
    <source>
        <dbReference type="ARBA" id="ARBA00030238"/>
    </source>
</evidence>
<dbReference type="GO" id="GO:2001070">
    <property type="term" value="F:starch binding"/>
    <property type="evidence" value="ECO:0007669"/>
    <property type="project" value="InterPro"/>
</dbReference>
<dbReference type="InterPro" id="IPR013783">
    <property type="entry name" value="Ig-like_fold"/>
</dbReference>
<dbReference type="InterPro" id="IPR050583">
    <property type="entry name" value="Mycobacterial_A85_antigen"/>
</dbReference>
<dbReference type="PANTHER" id="PTHR48098:SF6">
    <property type="entry name" value="FERRI-BACILLIBACTIN ESTERASE BESA"/>
    <property type="match status" value="1"/>
</dbReference>
<dbReference type="SMART" id="SM01065">
    <property type="entry name" value="CBM_2"/>
    <property type="match status" value="1"/>
</dbReference>
<name>A0A1C6S6X2_9ACTN</name>
<evidence type="ECO:0000256" key="1">
    <source>
        <dbReference type="ARBA" id="ARBA00000548"/>
    </source>
</evidence>
<feature type="signal peptide" evidence="4">
    <location>
        <begin position="1"/>
        <end position="31"/>
    </location>
</feature>
<proteinExistence type="predicted"/>
<reference evidence="7" key="1">
    <citation type="submission" date="2016-06" db="EMBL/GenBank/DDBJ databases">
        <authorList>
            <person name="Varghese N."/>
            <person name="Submissions Spin"/>
        </authorList>
    </citation>
    <scope>NUCLEOTIDE SEQUENCE [LARGE SCALE GENOMIC DNA]</scope>
    <source>
        <strain evidence="7">DSM 43817</strain>
    </source>
</reference>
<dbReference type="Proteomes" id="UP000198959">
    <property type="component" value="Unassembled WGS sequence"/>
</dbReference>
<evidence type="ECO:0000313" key="6">
    <source>
        <dbReference type="EMBL" id="SCL25192.1"/>
    </source>
</evidence>
<dbReference type="PANTHER" id="PTHR48098">
    <property type="entry name" value="ENTEROCHELIN ESTERASE-RELATED"/>
    <property type="match status" value="1"/>
</dbReference>
<dbReference type="STRING" id="145854.GA0074692_1913"/>
<evidence type="ECO:0000256" key="4">
    <source>
        <dbReference type="SAM" id="SignalP"/>
    </source>
</evidence>
<dbReference type="GO" id="GO:0005975">
    <property type="term" value="P:carbohydrate metabolic process"/>
    <property type="evidence" value="ECO:0007669"/>
    <property type="project" value="UniProtKB-ARBA"/>
</dbReference>
<dbReference type="GO" id="GO:0004556">
    <property type="term" value="F:alpha-amylase activity"/>
    <property type="evidence" value="ECO:0007669"/>
    <property type="project" value="UniProtKB-EC"/>
</dbReference>
<feature type="domain" description="CBM20" evidence="5">
    <location>
        <begin position="35"/>
        <end position="116"/>
    </location>
</feature>
<dbReference type="InterPro" id="IPR002044">
    <property type="entry name" value="CBM20"/>
</dbReference>
<dbReference type="SUPFAM" id="SSF49452">
    <property type="entry name" value="Starch-binding domain-like"/>
    <property type="match status" value="1"/>
</dbReference>
<evidence type="ECO:0000313" key="7">
    <source>
        <dbReference type="Proteomes" id="UP000198959"/>
    </source>
</evidence>
<dbReference type="EMBL" id="FMHW01000002">
    <property type="protein sequence ID" value="SCL25192.1"/>
    <property type="molecule type" value="Genomic_DNA"/>
</dbReference>
<feature type="chain" id="PRO_5008745457" description="alpha-amylase" evidence="4">
    <location>
        <begin position="32"/>
        <end position="379"/>
    </location>
</feature>
<dbReference type="Gene3D" id="3.40.50.1820">
    <property type="entry name" value="alpha/beta hydrolase"/>
    <property type="match status" value="1"/>
</dbReference>
<sequence length="379" mass="42124">MPVQPKRTRLYSAMLIALLFVLAAWSQPSAAAVQPVKIHVHYDTGWGNSLTIRGSAAPLSWTTGTAMTWTSGNVWVWEAPSTLQSFEFKLLINDTKWSTGSNYKVTTTSPRSIHVYPFFGAAQGRMASIANFFSPQLNNYRNIILYLPPSYSENAAKRYPVMYMHDGQNLFNAQTAFGGVEWQVDETLNRLIGQGTVRETIVVGIYNTANRMSEYTPSVDPQYGGGNANAYLDFIQQTLKPYINANYRTLTATQDTMMMGSSLGGLLSCYAGWTRNTVYGGVGCMSSSFWWDGEEFTRTVEAHQGKKGGRFYMDAGGNNDGATQTARFRDAMLADGYTSGSDLMHVYDPSGSHNESSWARRLPVPLEFLLPVRLEIRTQ</sequence>
<keyword evidence="4" id="KW-0732">Signal</keyword>
<evidence type="ECO:0000256" key="2">
    <source>
        <dbReference type="ARBA" id="ARBA00012595"/>
    </source>
</evidence>
<accession>A0A1C6S6X2</accession>
<dbReference type="InterPro" id="IPR000801">
    <property type="entry name" value="Esterase-like"/>
</dbReference>
<dbReference type="EC" id="3.2.1.1" evidence="2"/>
<dbReference type="Gene3D" id="2.60.40.10">
    <property type="entry name" value="Immunoglobulins"/>
    <property type="match status" value="1"/>
</dbReference>
<dbReference type="Pfam" id="PF00756">
    <property type="entry name" value="Esterase"/>
    <property type="match status" value="1"/>
</dbReference>
<dbReference type="SUPFAM" id="SSF53474">
    <property type="entry name" value="alpha/beta-Hydrolases"/>
    <property type="match status" value="1"/>
</dbReference>
<keyword evidence="6" id="KW-0378">Hydrolase</keyword>
<dbReference type="InterPro" id="IPR013784">
    <property type="entry name" value="Carb-bd-like_fold"/>
</dbReference>